<dbReference type="PANTHER" id="PTHR44019:SF20">
    <property type="entry name" value="WD REPEAT-CONTAINING PROTEIN 55"/>
    <property type="match status" value="1"/>
</dbReference>
<comment type="similarity">
    <text evidence="1">Belongs to the WD repeat WDR55 family.</text>
</comment>
<keyword evidence="2" id="KW-0853">WD repeat</keyword>
<dbReference type="SUPFAM" id="SSF50978">
    <property type="entry name" value="WD40 repeat-like"/>
    <property type="match status" value="1"/>
</dbReference>
<evidence type="ECO:0000256" key="1">
    <source>
        <dbReference type="ARBA" id="ARBA00007625"/>
    </source>
</evidence>
<gene>
    <name evidence="5" type="ORF">RDWZM_006727</name>
</gene>
<organism evidence="5 6">
    <name type="scientific">Blomia tropicalis</name>
    <name type="common">Mite</name>
    <dbReference type="NCBI Taxonomy" id="40697"/>
    <lineage>
        <taxon>Eukaryota</taxon>
        <taxon>Metazoa</taxon>
        <taxon>Ecdysozoa</taxon>
        <taxon>Arthropoda</taxon>
        <taxon>Chelicerata</taxon>
        <taxon>Arachnida</taxon>
        <taxon>Acari</taxon>
        <taxon>Acariformes</taxon>
        <taxon>Sarcoptiformes</taxon>
        <taxon>Astigmata</taxon>
        <taxon>Glycyphagoidea</taxon>
        <taxon>Echimyopodidae</taxon>
        <taxon>Blomia</taxon>
    </lineage>
</organism>
<accession>A0A9Q0RNV4</accession>
<dbReference type="EMBL" id="JAPWDV010000002">
    <property type="protein sequence ID" value="KAJ6220915.1"/>
    <property type="molecule type" value="Genomic_DNA"/>
</dbReference>
<dbReference type="InterPro" id="IPR015943">
    <property type="entry name" value="WD40/YVTN_repeat-like_dom_sf"/>
</dbReference>
<dbReference type="AlphaFoldDB" id="A0A9Q0RNV4"/>
<sequence length="317" mass="35951">MEINTNKLVDFTLPDSFCTVEGEIQILKFENNFANVVSRYRKHHKGSSIRKIRFHDELMFSAAKTIKITDLHQQKVVRVIDNDKTKIYSLLVADDYLICAGDDEGNFKVWDYRSERPIHMSLHECDGYISDLDIDSQRRIVVASSGEGTLTAFNLRSRRMEQPQSELFESGFQCIRFVEEKDKVIVGCEDGVLNIFNKNEWGNISDRFPIKQNTTGLNSIDCLEMLDELNVVFGCSDGTLQMASLFPHQPLNVITNQNSGIESLDVNQISKQVVATSLNNIKLFSYEINQSDGNNVNNKKGNKLTTVKGDNFFADLA</sequence>
<name>A0A9Q0RNV4_BLOTA</name>
<dbReference type="InterPro" id="IPR050505">
    <property type="entry name" value="WDR55/POC1"/>
</dbReference>
<dbReference type="InterPro" id="IPR036322">
    <property type="entry name" value="WD40_repeat_dom_sf"/>
</dbReference>
<protein>
    <recommendedName>
        <fullName evidence="4">WD repeat-containing protein 55 homolog</fullName>
    </recommendedName>
</protein>
<reference evidence="5" key="1">
    <citation type="submission" date="2022-12" db="EMBL/GenBank/DDBJ databases">
        <title>Genome assemblies of Blomia tropicalis.</title>
        <authorList>
            <person name="Cui Y."/>
        </authorList>
    </citation>
    <scope>NUCLEOTIDE SEQUENCE</scope>
    <source>
        <tissue evidence="5">Adult mites</tissue>
    </source>
</reference>
<evidence type="ECO:0000256" key="2">
    <source>
        <dbReference type="ARBA" id="ARBA00022574"/>
    </source>
</evidence>
<dbReference type="SMART" id="SM00320">
    <property type="entry name" value="WD40"/>
    <property type="match status" value="5"/>
</dbReference>
<keyword evidence="3" id="KW-0677">Repeat</keyword>
<dbReference type="Pfam" id="PF24796">
    <property type="entry name" value="WDR55"/>
    <property type="match status" value="1"/>
</dbReference>
<evidence type="ECO:0000256" key="3">
    <source>
        <dbReference type="ARBA" id="ARBA00022737"/>
    </source>
</evidence>
<dbReference type="Proteomes" id="UP001142055">
    <property type="component" value="Chromosome 2"/>
</dbReference>
<dbReference type="Gene3D" id="2.130.10.10">
    <property type="entry name" value="YVTN repeat-like/Quinoprotein amine dehydrogenase"/>
    <property type="match status" value="1"/>
</dbReference>
<dbReference type="OMA" id="KNEWGNI"/>
<evidence type="ECO:0000256" key="4">
    <source>
        <dbReference type="ARBA" id="ARBA00023478"/>
    </source>
</evidence>
<evidence type="ECO:0000313" key="5">
    <source>
        <dbReference type="EMBL" id="KAJ6220915.1"/>
    </source>
</evidence>
<proteinExistence type="inferred from homology"/>
<evidence type="ECO:0000313" key="6">
    <source>
        <dbReference type="Proteomes" id="UP001142055"/>
    </source>
</evidence>
<comment type="caution">
    <text evidence="5">The sequence shown here is derived from an EMBL/GenBank/DDBJ whole genome shotgun (WGS) entry which is preliminary data.</text>
</comment>
<dbReference type="InterPro" id="IPR001680">
    <property type="entry name" value="WD40_rpt"/>
</dbReference>
<keyword evidence="6" id="KW-1185">Reference proteome</keyword>
<dbReference type="PANTHER" id="PTHR44019">
    <property type="entry name" value="WD REPEAT-CONTAINING PROTEIN 55"/>
    <property type="match status" value="1"/>
</dbReference>